<dbReference type="PANTHER" id="PTHR12398:SF20">
    <property type="entry name" value="PROTEIN PHOSPHATASE 1 REGULATORY INHIBITOR SUBUNIT 2"/>
    <property type="match status" value="1"/>
</dbReference>
<feature type="region of interest" description="Disordered" evidence="2">
    <location>
        <begin position="147"/>
        <end position="203"/>
    </location>
</feature>
<evidence type="ECO:0000313" key="3">
    <source>
        <dbReference type="EMBL" id="CAL1547402.1"/>
    </source>
</evidence>
<evidence type="ECO:0000256" key="2">
    <source>
        <dbReference type="SAM" id="MobiDB-lite"/>
    </source>
</evidence>
<sequence>MASTSQKPKKGILKHSGSIDHSKKEIEWDEMNILATYHPPDKDYGFMKVDEPPTPYNRAAVSDNEDEATSERKGSINSLAGIDPALLAKRLADKGESSKEKHFYADDDDDESVHENETEEERKKRKAFMLKRKMHYNEFQAVQLAKKLMAEEDDDDDDTGAKKAGGATASGTCSEVPPCVQENENNSSSNDDEELVGSAVVDP</sequence>
<name>A0AAV2INH3_LYMST</name>
<proteinExistence type="inferred from homology"/>
<organism evidence="3 4">
    <name type="scientific">Lymnaea stagnalis</name>
    <name type="common">Great pond snail</name>
    <name type="synonym">Helix stagnalis</name>
    <dbReference type="NCBI Taxonomy" id="6523"/>
    <lineage>
        <taxon>Eukaryota</taxon>
        <taxon>Metazoa</taxon>
        <taxon>Spiralia</taxon>
        <taxon>Lophotrochozoa</taxon>
        <taxon>Mollusca</taxon>
        <taxon>Gastropoda</taxon>
        <taxon>Heterobranchia</taxon>
        <taxon>Euthyneura</taxon>
        <taxon>Panpulmonata</taxon>
        <taxon>Hygrophila</taxon>
        <taxon>Lymnaeoidea</taxon>
        <taxon>Lymnaeidae</taxon>
        <taxon>Lymnaea</taxon>
    </lineage>
</organism>
<evidence type="ECO:0000313" key="4">
    <source>
        <dbReference type="Proteomes" id="UP001497497"/>
    </source>
</evidence>
<feature type="compositionally biased region" description="Basic and acidic residues" evidence="2">
    <location>
        <begin position="113"/>
        <end position="122"/>
    </location>
</feature>
<dbReference type="GO" id="GO:0004864">
    <property type="term" value="F:protein phosphatase inhibitor activity"/>
    <property type="evidence" value="ECO:0007669"/>
    <property type="project" value="InterPro"/>
</dbReference>
<feature type="region of interest" description="Disordered" evidence="2">
    <location>
        <begin position="1"/>
        <end position="21"/>
    </location>
</feature>
<dbReference type="Gene3D" id="6.10.250.1050">
    <property type="match status" value="1"/>
</dbReference>
<gene>
    <name evidence="3" type="ORF">GSLYS_00020727001</name>
</gene>
<reference evidence="3 4" key="1">
    <citation type="submission" date="2024-04" db="EMBL/GenBank/DDBJ databases">
        <authorList>
            <consortium name="Genoscope - CEA"/>
            <person name="William W."/>
        </authorList>
    </citation>
    <scope>NUCLEOTIDE SEQUENCE [LARGE SCALE GENOMIC DNA]</scope>
</reference>
<accession>A0AAV2INH3</accession>
<protein>
    <recommendedName>
        <fullName evidence="5">Protein phosphatase inhibitor 2</fullName>
    </recommendedName>
</protein>
<dbReference type="Proteomes" id="UP001497497">
    <property type="component" value="Unassembled WGS sequence"/>
</dbReference>
<evidence type="ECO:0008006" key="5">
    <source>
        <dbReference type="Google" id="ProtNLM"/>
    </source>
</evidence>
<keyword evidence="4" id="KW-1185">Reference proteome</keyword>
<dbReference type="AlphaFoldDB" id="A0AAV2INH3"/>
<feature type="compositionally biased region" description="Basic and acidic residues" evidence="2">
    <location>
        <begin position="93"/>
        <end position="105"/>
    </location>
</feature>
<comment type="similarity">
    <text evidence="1">Belongs to the protein phosphatase inhibitor 2 family.</text>
</comment>
<dbReference type="GO" id="GO:0009966">
    <property type="term" value="P:regulation of signal transduction"/>
    <property type="evidence" value="ECO:0007669"/>
    <property type="project" value="InterPro"/>
</dbReference>
<dbReference type="EMBL" id="CAXITT010000964">
    <property type="protein sequence ID" value="CAL1547402.1"/>
    <property type="molecule type" value="Genomic_DNA"/>
</dbReference>
<evidence type="ECO:0000256" key="1">
    <source>
        <dbReference type="ARBA" id="ARBA00005472"/>
    </source>
</evidence>
<feature type="region of interest" description="Disordered" evidence="2">
    <location>
        <begin position="93"/>
        <end position="125"/>
    </location>
</feature>
<dbReference type="PANTHER" id="PTHR12398">
    <property type="entry name" value="PROTEIN PHOSPHATASE INHIBITOR"/>
    <property type="match status" value="1"/>
</dbReference>
<dbReference type="Pfam" id="PF04979">
    <property type="entry name" value="IPP-2"/>
    <property type="match status" value="1"/>
</dbReference>
<comment type="caution">
    <text evidence="3">The sequence shown here is derived from an EMBL/GenBank/DDBJ whole genome shotgun (WGS) entry which is preliminary data.</text>
</comment>
<feature type="region of interest" description="Disordered" evidence="2">
    <location>
        <begin position="44"/>
        <end position="81"/>
    </location>
</feature>
<dbReference type="InterPro" id="IPR007062">
    <property type="entry name" value="PPI-2"/>
</dbReference>